<dbReference type="EMBL" id="PYHP01000034">
    <property type="protein sequence ID" value="PUA38460.1"/>
    <property type="molecule type" value="Genomic_DNA"/>
</dbReference>
<dbReference type="InterPro" id="IPR037208">
    <property type="entry name" value="Spo0E-like_sf"/>
</dbReference>
<dbReference type="SUPFAM" id="SSF140500">
    <property type="entry name" value="BAS1536-like"/>
    <property type="match status" value="1"/>
</dbReference>
<dbReference type="Gene3D" id="4.10.280.10">
    <property type="entry name" value="Helix-loop-helix DNA-binding domain"/>
    <property type="match status" value="1"/>
</dbReference>
<dbReference type="AlphaFoldDB" id="A0A2T6G2R4"/>
<sequence>MEEAEMRRHLERMQMQLYLLVEEKGSFVDPRVVELSQKIDRLILSIQRLRMQERIK</sequence>
<proteinExistence type="predicted"/>
<dbReference type="Proteomes" id="UP000244184">
    <property type="component" value="Unassembled WGS sequence"/>
</dbReference>
<dbReference type="OrthoDB" id="2642108at2"/>
<comment type="caution">
    <text evidence="1">The sequence shown here is derived from an EMBL/GenBank/DDBJ whole genome shotgun (WGS) entry which is preliminary data.</text>
</comment>
<name>A0A2T6G2R4_9BACL</name>
<dbReference type="RefSeq" id="WP_082866904.1">
    <property type="nucleotide sequence ID" value="NZ_CP121215.1"/>
</dbReference>
<dbReference type="InterPro" id="IPR036638">
    <property type="entry name" value="HLH_DNA-bd_sf"/>
</dbReference>
<dbReference type="GO" id="GO:0046983">
    <property type="term" value="F:protein dimerization activity"/>
    <property type="evidence" value="ECO:0007669"/>
    <property type="project" value="InterPro"/>
</dbReference>
<dbReference type="GO" id="GO:0043937">
    <property type="term" value="P:regulation of sporulation"/>
    <property type="evidence" value="ECO:0007669"/>
    <property type="project" value="InterPro"/>
</dbReference>
<gene>
    <name evidence="1" type="ORF">C8Z91_14890</name>
</gene>
<dbReference type="InterPro" id="IPR018540">
    <property type="entry name" value="Spo0E-like"/>
</dbReference>
<protein>
    <submittedName>
        <fullName evidence="1">Aspartyl-phosphate phosphatase Spo0E family protein</fullName>
    </submittedName>
</protein>
<organism evidence="1 2">
    <name type="scientific">Paenibacillus elgii</name>
    <dbReference type="NCBI Taxonomy" id="189691"/>
    <lineage>
        <taxon>Bacteria</taxon>
        <taxon>Bacillati</taxon>
        <taxon>Bacillota</taxon>
        <taxon>Bacilli</taxon>
        <taxon>Bacillales</taxon>
        <taxon>Paenibacillaceae</taxon>
        <taxon>Paenibacillus</taxon>
    </lineage>
</organism>
<evidence type="ECO:0000313" key="1">
    <source>
        <dbReference type="EMBL" id="PUA38460.1"/>
    </source>
</evidence>
<dbReference type="Pfam" id="PF09388">
    <property type="entry name" value="SpoOE-like"/>
    <property type="match status" value="1"/>
</dbReference>
<evidence type="ECO:0000313" key="2">
    <source>
        <dbReference type="Proteomes" id="UP000244184"/>
    </source>
</evidence>
<reference evidence="1 2" key="1">
    <citation type="submission" date="2018-03" db="EMBL/GenBank/DDBJ databases">
        <title>Genome sequence of Paenibacillus elgii strain AC13 an antimicrobial compound producing bacteria.</title>
        <authorList>
            <person name="Kurokawa A.S."/>
            <person name="Araujo J.F."/>
            <person name="Costa R.A."/>
            <person name="Ortega D.B."/>
            <person name="Pires A.S."/>
            <person name="Pappas G.J.Jr."/>
            <person name="Franco O.L."/>
            <person name="Barreto C."/>
            <person name="Magalhaes B.S."/>
            <person name="Kruger R.H."/>
        </authorList>
    </citation>
    <scope>NUCLEOTIDE SEQUENCE [LARGE SCALE GENOMIC DNA]</scope>
    <source>
        <strain evidence="1 2">AC13</strain>
    </source>
</reference>
<accession>A0A2T6G2R4</accession>